<feature type="compositionally biased region" description="Basic and acidic residues" evidence="1">
    <location>
        <begin position="65"/>
        <end position="85"/>
    </location>
</feature>
<keyword evidence="2" id="KW-0472">Membrane</keyword>
<evidence type="ECO:0000256" key="1">
    <source>
        <dbReference type="SAM" id="MobiDB-lite"/>
    </source>
</evidence>
<dbReference type="Proteomes" id="UP000605986">
    <property type="component" value="Unassembled WGS sequence"/>
</dbReference>
<keyword evidence="2" id="KW-0812">Transmembrane</keyword>
<name>A0A8H4K619_9HYPO</name>
<dbReference type="EMBL" id="JAADJG010000557">
    <property type="protein sequence ID" value="KAF4444161.1"/>
    <property type="molecule type" value="Genomic_DNA"/>
</dbReference>
<dbReference type="AlphaFoldDB" id="A0A8H4K619"/>
<keyword evidence="2" id="KW-1133">Transmembrane helix</keyword>
<reference evidence="3" key="1">
    <citation type="submission" date="2020-01" db="EMBL/GenBank/DDBJ databases">
        <title>Identification and distribution of gene clusters putatively required for synthesis of sphingolipid metabolism inhibitors in phylogenetically diverse species of the filamentous fungus Fusarium.</title>
        <authorList>
            <person name="Kim H.-S."/>
            <person name="Busman M."/>
            <person name="Brown D.W."/>
            <person name="Divon H."/>
            <person name="Uhlig S."/>
            <person name="Proctor R.H."/>
        </authorList>
    </citation>
    <scope>NUCLEOTIDE SEQUENCE</scope>
    <source>
        <strain evidence="3">NRRL 53441</strain>
    </source>
</reference>
<proteinExistence type="predicted"/>
<gene>
    <name evidence="3" type="ORF">F53441_11219</name>
</gene>
<organism evidence="3 4">
    <name type="scientific">Fusarium austroafricanum</name>
    <dbReference type="NCBI Taxonomy" id="2364996"/>
    <lineage>
        <taxon>Eukaryota</taxon>
        <taxon>Fungi</taxon>
        <taxon>Dikarya</taxon>
        <taxon>Ascomycota</taxon>
        <taxon>Pezizomycotina</taxon>
        <taxon>Sordariomycetes</taxon>
        <taxon>Hypocreomycetidae</taxon>
        <taxon>Hypocreales</taxon>
        <taxon>Nectriaceae</taxon>
        <taxon>Fusarium</taxon>
        <taxon>Fusarium concolor species complex</taxon>
    </lineage>
</organism>
<accession>A0A8H4K619</accession>
<feature type="region of interest" description="Disordered" evidence="1">
    <location>
        <begin position="65"/>
        <end position="88"/>
    </location>
</feature>
<evidence type="ECO:0000256" key="2">
    <source>
        <dbReference type="SAM" id="Phobius"/>
    </source>
</evidence>
<evidence type="ECO:0000313" key="4">
    <source>
        <dbReference type="Proteomes" id="UP000605986"/>
    </source>
</evidence>
<protein>
    <submittedName>
        <fullName evidence="3">Uncharacterized protein</fullName>
    </submittedName>
</protein>
<evidence type="ECO:0000313" key="3">
    <source>
        <dbReference type="EMBL" id="KAF4444161.1"/>
    </source>
</evidence>
<keyword evidence="4" id="KW-1185">Reference proteome</keyword>
<dbReference type="OrthoDB" id="17255at2759"/>
<feature type="transmembrane region" description="Helical" evidence="2">
    <location>
        <begin position="20"/>
        <end position="43"/>
    </location>
</feature>
<sequence>MEEQIQALVKWAEASTKSSPYIWSAAGLTFLIGVQVVLAVAVLHGDEATVRRQLIYLQRIDVDKDSPNDQKDAKREEKTTKDSQIDHATNISPVASCAPVLLDEGKYPEAKATYDNSYMFAIESSQTDDQGFAIWTTLDQQTKPALTQIKTELWLPKSNANKRDPLVKSGGCIVMTFADPAVPGWLDQIAGLMGKNMKEPQVACILPLRPTLDDIEEHKLSMRPFKIDGEDGKGLDMEKLPAFSDILPKLRLFLGYSERQAITIFKRY</sequence>
<comment type="caution">
    <text evidence="3">The sequence shown here is derived from an EMBL/GenBank/DDBJ whole genome shotgun (WGS) entry which is preliminary data.</text>
</comment>